<sequence>MGNIFISGGAQGIGAAVAGRFLREGWTVGVYDISVDGPDISEEQGGTMISGHLDVTDPDSWDAALTEFTAHTGGRLDVLDNNAGIIADGHLAGMDPGHIAAQINVNCLGVTLGARAAHPYLAATPRSHLVNMASASAIYGQPDISVYSATKFYVAGLTEALNLEWHDDGIRVVDLWPLWAKTSLADVDAGSVRRLGVNITPEAVADILWDAVHPTNRLTRAKVHYDVSTTDRIMHTARELTPHWMGKIVTRLVAG</sequence>
<evidence type="ECO:0000313" key="5">
    <source>
        <dbReference type="Proteomes" id="UP000645966"/>
    </source>
</evidence>
<dbReference type="PANTHER" id="PTHR43669">
    <property type="entry name" value="5-KETO-D-GLUCONATE 5-REDUCTASE"/>
    <property type="match status" value="1"/>
</dbReference>
<dbReference type="GO" id="GO:0016491">
    <property type="term" value="F:oxidoreductase activity"/>
    <property type="evidence" value="ECO:0007669"/>
    <property type="project" value="UniProtKB-KW"/>
</dbReference>
<dbReference type="InterPro" id="IPR036291">
    <property type="entry name" value="NAD(P)-bd_dom_sf"/>
</dbReference>
<comment type="caution">
    <text evidence="4">The sequence shown here is derived from an EMBL/GenBank/DDBJ whole genome shotgun (WGS) entry which is preliminary data.</text>
</comment>
<dbReference type="Proteomes" id="UP000645966">
    <property type="component" value="Unassembled WGS sequence"/>
</dbReference>
<dbReference type="InterPro" id="IPR002347">
    <property type="entry name" value="SDR_fam"/>
</dbReference>
<accession>A0A934I664</accession>
<dbReference type="EMBL" id="JAEIOS010000013">
    <property type="protein sequence ID" value="MBI8989776.1"/>
    <property type="molecule type" value="Genomic_DNA"/>
</dbReference>
<gene>
    <name evidence="4" type="ORF">JDV75_08385</name>
</gene>
<reference evidence="4" key="1">
    <citation type="submission" date="2020-12" db="EMBL/GenBank/DDBJ databases">
        <title>Genome public.</title>
        <authorList>
            <person name="Sun Q."/>
        </authorList>
    </citation>
    <scope>NUCLEOTIDE SEQUENCE</scope>
    <source>
        <strain evidence="4">CCM 8863</strain>
    </source>
</reference>
<evidence type="ECO:0000313" key="4">
    <source>
        <dbReference type="EMBL" id="MBI8989776.1"/>
    </source>
</evidence>
<protein>
    <submittedName>
        <fullName evidence="4">SDR family oxidoreductase</fullName>
    </submittedName>
</protein>
<dbReference type="PRINTS" id="PR00081">
    <property type="entry name" value="GDHRDH"/>
</dbReference>
<organism evidence="4 5">
    <name type="scientific">Corynebacterium meridianum</name>
    <dbReference type="NCBI Taxonomy" id="2765363"/>
    <lineage>
        <taxon>Bacteria</taxon>
        <taxon>Bacillati</taxon>
        <taxon>Actinomycetota</taxon>
        <taxon>Actinomycetes</taxon>
        <taxon>Mycobacteriales</taxon>
        <taxon>Corynebacteriaceae</taxon>
        <taxon>Corynebacterium</taxon>
    </lineage>
</organism>
<evidence type="ECO:0000256" key="2">
    <source>
        <dbReference type="ARBA" id="ARBA00023002"/>
    </source>
</evidence>
<dbReference type="PRINTS" id="PR00080">
    <property type="entry name" value="SDRFAMILY"/>
</dbReference>
<name>A0A934I664_9CORY</name>
<dbReference type="SUPFAM" id="SSF51735">
    <property type="entry name" value="NAD(P)-binding Rossmann-fold domains"/>
    <property type="match status" value="1"/>
</dbReference>
<dbReference type="Pfam" id="PF00106">
    <property type="entry name" value="adh_short"/>
    <property type="match status" value="1"/>
</dbReference>
<evidence type="ECO:0000256" key="1">
    <source>
        <dbReference type="ARBA" id="ARBA00006484"/>
    </source>
</evidence>
<dbReference type="NCBIfam" id="NF006123">
    <property type="entry name" value="PRK08267.1"/>
    <property type="match status" value="1"/>
</dbReference>
<keyword evidence="2" id="KW-0560">Oxidoreductase</keyword>
<dbReference type="RefSeq" id="WP_198738809.1">
    <property type="nucleotide sequence ID" value="NZ_JAEIOS010000013.1"/>
</dbReference>
<proteinExistence type="inferred from homology"/>
<dbReference type="Gene3D" id="3.40.50.720">
    <property type="entry name" value="NAD(P)-binding Rossmann-like Domain"/>
    <property type="match status" value="1"/>
</dbReference>
<keyword evidence="5" id="KW-1185">Reference proteome</keyword>
<comment type="similarity">
    <text evidence="1 3">Belongs to the short-chain dehydrogenases/reductases (SDR) family.</text>
</comment>
<dbReference type="PANTHER" id="PTHR43669:SF3">
    <property type="entry name" value="ALCOHOL DEHYDROGENASE, PUTATIVE (AFU_ORTHOLOGUE AFUA_3G03445)-RELATED"/>
    <property type="match status" value="1"/>
</dbReference>
<dbReference type="AlphaFoldDB" id="A0A934I664"/>
<evidence type="ECO:0000256" key="3">
    <source>
        <dbReference type="RuleBase" id="RU000363"/>
    </source>
</evidence>